<dbReference type="InterPro" id="IPR027417">
    <property type="entry name" value="P-loop_NTPase"/>
</dbReference>
<reference evidence="4" key="1">
    <citation type="submission" date="2021-09" db="EMBL/GenBank/DDBJ databases">
        <title>Complete genome sequence and metabolic characterization of Streptomyces tanashiensis DSM 731 the producer of antibacterial Kalafungin and diverse secondary metabolites.</title>
        <authorList>
            <person name="Abbasi M.N."/>
            <person name="Anwar M.N."/>
            <person name="Alam K."/>
            <person name="Shoaib M."/>
            <person name="Lin Z."/>
            <person name="Hayat M."/>
            <person name="Ali M.I."/>
            <person name="Malik H.M.T."/>
            <person name="Ahmed I."/>
            <person name="Li A."/>
            <person name="Hailong Wang H."/>
            <person name="Zhang Y."/>
        </authorList>
    </citation>
    <scope>NUCLEOTIDE SEQUENCE</scope>
    <source>
        <strain evidence="4">Kala</strain>
    </source>
</reference>
<keyword evidence="2" id="KW-0067">ATP-binding</keyword>
<evidence type="ECO:0000313" key="5">
    <source>
        <dbReference type="Proteomes" id="UP001164506"/>
    </source>
</evidence>
<dbReference type="PROSITE" id="PS00622">
    <property type="entry name" value="HTH_LUXR_1"/>
    <property type="match status" value="1"/>
</dbReference>
<dbReference type="SMART" id="SM00421">
    <property type="entry name" value="HTH_LUXR"/>
    <property type="match status" value="1"/>
</dbReference>
<evidence type="ECO:0000256" key="2">
    <source>
        <dbReference type="ARBA" id="ARBA00022840"/>
    </source>
</evidence>
<name>A0ABY6QRZ1_9ACTN</name>
<dbReference type="SUPFAM" id="SSF52540">
    <property type="entry name" value="P-loop containing nucleoside triphosphate hydrolases"/>
    <property type="match status" value="1"/>
</dbReference>
<feature type="domain" description="HTH luxR-type" evidence="3">
    <location>
        <begin position="833"/>
        <end position="898"/>
    </location>
</feature>
<evidence type="ECO:0000256" key="1">
    <source>
        <dbReference type="ARBA" id="ARBA00022741"/>
    </source>
</evidence>
<sequence>MLYGRDAERSVIGGLLEDARAGTSGVLVVRGEPGIGKTALLDSFAVHDDMLVLRGVGIESEAELPFGGLHLLLRPVLAEQLRGLPEPQRQALEGAFGLAMGVRADRMMVGLAVLTLLSELAEDAPVLCLIDDAQWLDRPSAEALLFAARRLGAEGVAMVFAVRDGEAPFPTPGLTELRLEGLSGDAAAALVDAREGDLASEVRRRVLTEAAGNPLALIELPTALATSTPGPALPLTNRLRLAFHAQAGGLPEASRTLLLVAAADDTGDLGLLLRAAESMGAGIEDLPAVEKTGLLRVDGPQVTFRHPLVRAAVYQGTPLDRRLRAHRALADALVDADQADRRAWHLASAATGPDADIAAELERTASLAAGRKGYAASAAAYERAAQLAATAEVRTRLLTLAAETALESGALARAQALAERVTDPVARRGLVRVRATAAAGQGFLRQAHALQLAEATRLAESDPVGAVEVMMDALHTTWFAGEHDLATVTANRLETLRPPAGDPAWSVLRLQCWLTALALGRSTERLPGLAEVFAQAAALRAHEARDVLMICGIGLMGGLDTEAETLASDVAAAARTAGRVGVLPSALYYAAISQTFLGRYRDAATSAAEALGIAEATGQPHWVSHAQGVLAYLSAIEGDEGRCRDLARQALTDPGTGARPAGLHRARWALGLLDLGHGRVREALDHLSVLYHGPARHQLPAERSLPDLIEAAVRLGEADLATGALDRLTDLAHRVPAPSIEALLHRCRALLDPRDDTFALALRLHDRDSRPFEHARTRLLYGEWLRRDRRKSEARTHLAAALETFDVIGARAWADRAQTELEATGVATAPRRGPGVLSLLTPQELHIVTLAADGMSNKDIAAQLFISPRTVGHHLYRAYPKLGVASRHELPDAMAAHR</sequence>
<keyword evidence="1" id="KW-0547">Nucleotide-binding</keyword>
<dbReference type="PANTHER" id="PTHR16305:SF35">
    <property type="entry name" value="TRANSCRIPTIONAL ACTIVATOR DOMAIN"/>
    <property type="match status" value="1"/>
</dbReference>
<dbReference type="PROSITE" id="PS50043">
    <property type="entry name" value="HTH_LUXR_2"/>
    <property type="match status" value="1"/>
</dbReference>
<dbReference type="SUPFAM" id="SSF46894">
    <property type="entry name" value="C-terminal effector domain of the bipartite response regulators"/>
    <property type="match status" value="1"/>
</dbReference>
<accession>A0ABY6QRZ1</accession>
<dbReference type="InterPro" id="IPR041664">
    <property type="entry name" value="AAA_16"/>
</dbReference>
<dbReference type="InterPro" id="IPR016032">
    <property type="entry name" value="Sig_transdc_resp-reg_C-effctor"/>
</dbReference>
<gene>
    <name evidence="4" type="ORF">LDH80_07420</name>
</gene>
<dbReference type="GeneID" id="95599262"/>
<protein>
    <submittedName>
        <fullName evidence="4">AAA family ATPase</fullName>
    </submittedName>
</protein>
<dbReference type="Pfam" id="PF00196">
    <property type="entry name" value="GerE"/>
    <property type="match status" value="1"/>
</dbReference>
<dbReference type="Proteomes" id="UP001164506">
    <property type="component" value="Chromosome"/>
</dbReference>
<evidence type="ECO:0000313" key="4">
    <source>
        <dbReference type="EMBL" id="UZX20550.1"/>
    </source>
</evidence>
<dbReference type="InterPro" id="IPR036388">
    <property type="entry name" value="WH-like_DNA-bd_sf"/>
</dbReference>
<dbReference type="Gene3D" id="1.10.10.10">
    <property type="entry name" value="Winged helix-like DNA-binding domain superfamily/Winged helix DNA-binding domain"/>
    <property type="match status" value="1"/>
</dbReference>
<keyword evidence="5" id="KW-1185">Reference proteome</keyword>
<dbReference type="PANTHER" id="PTHR16305">
    <property type="entry name" value="TESTICULAR SOLUBLE ADENYLYL CYCLASE"/>
    <property type="match status" value="1"/>
</dbReference>
<dbReference type="CDD" id="cd06170">
    <property type="entry name" value="LuxR_C_like"/>
    <property type="match status" value="1"/>
</dbReference>
<dbReference type="EMBL" id="CP084204">
    <property type="protein sequence ID" value="UZX20550.1"/>
    <property type="molecule type" value="Genomic_DNA"/>
</dbReference>
<dbReference type="PRINTS" id="PR00038">
    <property type="entry name" value="HTHLUXR"/>
</dbReference>
<proteinExistence type="predicted"/>
<dbReference type="RefSeq" id="WP_267258368.1">
    <property type="nucleotide sequence ID" value="NZ_CP084204.1"/>
</dbReference>
<dbReference type="InterPro" id="IPR000792">
    <property type="entry name" value="Tscrpt_reg_LuxR_C"/>
</dbReference>
<evidence type="ECO:0000259" key="3">
    <source>
        <dbReference type="PROSITE" id="PS50043"/>
    </source>
</evidence>
<organism evidence="4 5">
    <name type="scientific">Streptomyces tanashiensis</name>
    <dbReference type="NCBI Taxonomy" id="67367"/>
    <lineage>
        <taxon>Bacteria</taxon>
        <taxon>Bacillati</taxon>
        <taxon>Actinomycetota</taxon>
        <taxon>Actinomycetes</taxon>
        <taxon>Kitasatosporales</taxon>
        <taxon>Streptomycetaceae</taxon>
        <taxon>Streptomyces</taxon>
    </lineage>
</organism>
<dbReference type="Pfam" id="PF13191">
    <property type="entry name" value="AAA_16"/>
    <property type="match status" value="1"/>
</dbReference>